<evidence type="ECO:0000256" key="4">
    <source>
        <dbReference type="ARBA" id="ARBA00022989"/>
    </source>
</evidence>
<dbReference type="EMBL" id="CP061799">
    <property type="protein sequence ID" value="QTA77889.1"/>
    <property type="molecule type" value="Genomic_DNA"/>
</dbReference>
<name>A0A975B334_9BACT</name>
<evidence type="ECO:0000256" key="6">
    <source>
        <dbReference type="SAM" id="Phobius"/>
    </source>
</evidence>
<dbReference type="SUPFAM" id="SSF103481">
    <property type="entry name" value="Multidrug resistance efflux transporter EmrE"/>
    <property type="match status" value="2"/>
</dbReference>
<evidence type="ECO:0000313" key="9">
    <source>
        <dbReference type="Proteomes" id="UP000663720"/>
    </source>
</evidence>
<feature type="transmembrane region" description="Helical" evidence="6">
    <location>
        <begin position="188"/>
        <end position="206"/>
    </location>
</feature>
<evidence type="ECO:0000256" key="5">
    <source>
        <dbReference type="ARBA" id="ARBA00023136"/>
    </source>
</evidence>
<feature type="transmembrane region" description="Helical" evidence="6">
    <location>
        <begin position="126"/>
        <end position="144"/>
    </location>
</feature>
<proteinExistence type="predicted"/>
<accession>A0A975B334</accession>
<evidence type="ECO:0000256" key="2">
    <source>
        <dbReference type="ARBA" id="ARBA00022475"/>
    </source>
</evidence>
<dbReference type="InterPro" id="IPR037185">
    <property type="entry name" value="EmrE-like"/>
</dbReference>
<sequence length="297" mass="33007">MFNKGIYNRPYLLLTFAVFFWSVNFIVGRAVRADVPPIALAFWRWAGASFIISFFAISHVKKDWDLIKKSWLILIFLAAVGIASFNTLAYTGLQLTIAINAFLMQSMMPVMIVMMSFILFQEKIHWFQAAGIIISLAGAMTIIVKGDLTLLSSLSINKGDILIFTAVVSYAGYSVMLRKRPAIHPLSFVFVTFVSGSLMLLPLYLWETFTGRPASFNGTTIMAVIYVMIFPSIISYLCFNRGVELAGANKAGLFLYMMPVFGSIMAIIFLGESFCWFHAAGIGLIGSGIMLATRRNL</sequence>
<keyword evidence="3 6" id="KW-0812">Transmembrane</keyword>
<feature type="transmembrane region" description="Helical" evidence="6">
    <location>
        <begin position="218"/>
        <end position="239"/>
    </location>
</feature>
<dbReference type="GO" id="GO:0005886">
    <property type="term" value="C:plasma membrane"/>
    <property type="evidence" value="ECO:0007669"/>
    <property type="project" value="UniProtKB-SubCell"/>
</dbReference>
<dbReference type="AlphaFoldDB" id="A0A975B334"/>
<feature type="domain" description="EamA" evidence="7">
    <location>
        <begin position="158"/>
        <end position="293"/>
    </location>
</feature>
<feature type="transmembrane region" description="Helical" evidence="6">
    <location>
        <begin position="156"/>
        <end position="176"/>
    </location>
</feature>
<keyword evidence="4 6" id="KW-1133">Transmembrane helix</keyword>
<feature type="transmembrane region" description="Helical" evidence="6">
    <location>
        <begin position="251"/>
        <end position="270"/>
    </location>
</feature>
<keyword evidence="2" id="KW-1003">Cell membrane</keyword>
<keyword evidence="9" id="KW-1185">Reference proteome</keyword>
<dbReference type="InterPro" id="IPR050638">
    <property type="entry name" value="AA-Vitamin_Transporters"/>
</dbReference>
<gene>
    <name evidence="8" type="ORF">dnl_00870</name>
</gene>
<dbReference type="KEGG" id="dli:dnl_00870"/>
<feature type="transmembrane region" description="Helical" evidence="6">
    <location>
        <begin position="276"/>
        <end position="293"/>
    </location>
</feature>
<comment type="subcellular location">
    <subcellularLocation>
        <location evidence="1">Cell membrane</location>
        <topology evidence="1">Multi-pass membrane protein</topology>
    </subcellularLocation>
</comment>
<feature type="transmembrane region" description="Helical" evidence="6">
    <location>
        <begin position="72"/>
        <end position="91"/>
    </location>
</feature>
<protein>
    <submittedName>
        <fullName evidence="8">EamA domain-containing protein</fullName>
    </submittedName>
</protein>
<dbReference type="PANTHER" id="PTHR32322">
    <property type="entry name" value="INNER MEMBRANE TRANSPORTER"/>
    <property type="match status" value="1"/>
</dbReference>
<dbReference type="Pfam" id="PF00892">
    <property type="entry name" value="EamA"/>
    <property type="match status" value="2"/>
</dbReference>
<feature type="transmembrane region" description="Helical" evidence="6">
    <location>
        <begin position="97"/>
        <end position="119"/>
    </location>
</feature>
<feature type="domain" description="EamA" evidence="7">
    <location>
        <begin position="11"/>
        <end position="143"/>
    </location>
</feature>
<keyword evidence="5 6" id="KW-0472">Membrane</keyword>
<dbReference type="InterPro" id="IPR000620">
    <property type="entry name" value="EamA_dom"/>
</dbReference>
<evidence type="ECO:0000256" key="1">
    <source>
        <dbReference type="ARBA" id="ARBA00004651"/>
    </source>
</evidence>
<reference evidence="8" key="1">
    <citation type="journal article" date="2021" name="Microb. Physiol.">
        <title>Proteogenomic Insights into the Physiology of Marine, Sulfate-Reducing, Filamentous Desulfonema limicola and Desulfonema magnum.</title>
        <authorList>
            <person name="Schnaars V."/>
            <person name="Wohlbrand L."/>
            <person name="Scheve S."/>
            <person name="Hinrichs C."/>
            <person name="Reinhardt R."/>
            <person name="Rabus R."/>
        </authorList>
    </citation>
    <scope>NUCLEOTIDE SEQUENCE</scope>
    <source>
        <strain evidence="8">5ac10</strain>
    </source>
</reference>
<dbReference type="PANTHER" id="PTHR32322:SF18">
    <property type="entry name" value="S-ADENOSYLMETHIONINE_S-ADENOSYLHOMOCYSTEINE TRANSPORTER"/>
    <property type="match status" value="1"/>
</dbReference>
<evidence type="ECO:0000256" key="3">
    <source>
        <dbReference type="ARBA" id="ARBA00022692"/>
    </source>
</evidence>
<evidence type="ECO:0000313" key="8">
    <source>
        <dbReference type="EMBL" id="QTA77889.1"/>
    </source>
</evidence>
<evidence type="ECO:0000259" key="7">
    <source>
        <dbReference type="Pfam" id="PF00892"/>
    </source>
</evidence>
<organism evidence="8 9">
    <name type="scientific">Desulfonema limicola</name>
    <dbReference type="NCBI Taxonomy" id="45656"/>
    <lineage>
        <taxon>Bacteria</taxon>
        <taxon>Pseudomonadati</taxon>
        <taxon>Thermodesulfobacteriota</taxon>
        <taxon>Desulfobacteria</taxon>
        <taxon>Desulfobacterales</taxon>
        <taxon>Desulfococcaceae</taxon>
        <taxon>Desulfonema</taxon>
    </lineage>
</organism>
<feature type="transmembrane region" description="Helical" evidence="6">
    <location>
        <begin position="42"/>
        <end position="60"/>
    </location>
</feature>
<dbReference type="Proteomes" id="UP000663720">
    <property type="component" value="Chromosome"/>
</dbReference>